<reference evidence="12 13" key="1">
    <citation type="submission" date="2014-03" db="EMBL/GenBank/DDBJ databases">
        <title>Genomics of Bifidobacteria.</title>
        <authorList>
            <person name="Ventura M."/>
            <person name="Milani C."/>
            <person name="Lugli G.A."/>
        </authorList>
    </citation>
    <scope>NUCLEOTIDE SEQUENCE [LARGE SCALE GENOMIC DNA]</scope>
    <source>
        <strain evidence="12 13">LMG 11592</strain>
    </source>
</reference>
<dbReference type="PANTHER" id="PTHR43442">
    <property type="entry name" value="GLUCONOKINASE-RELATED"/>
    <property type="match status" value="1"/>
</dbReference>
<organism evidence="12 13">
    <name type="scientific">Bifidobacterium minimum</name>
    <dbReference type="NCBI Taxonomy" id="1693"/>
    <lineage>
        <taxon>Bacteria</taxon>
        <taxon>Bacillati</taxon>
        <taxon>Actinomycetota</taxon>
        <taxon>Actinomycetes</taxon>
        <taxon>Bifidobacteriales</taxon>
        <taxon>Bifidobacteriaceae</taxon>
        <taxon>Bifidobacterium</taxon>
    </lineage>
</organism>
<evidence type="ECO:0000256" key="11">
    <source>
        <dbReference type="SAM" id="MobiDB-lite"/>
    </source>
</evidence>
<dbReference type="GO" id="GO:0019521">
    <property type="term" value="P:D-gluconate metabolic process"/>
    <property type="evidence" value="ECO:0007669"/>
    <property type="project" value="UniProtKB-KW"/>
</dbReference>
<dbReference type="GO" id="GO:0046316">
    <property type="term" value="F:gluconokinase activity"/>
    <property type="evidence" value="ECO:0007669"/>
    <property type="project" value="UniProtKB-EC"/>
</dbReference>
<keyword evidence="4 10" id="KW-0808">Transferase</keyword>
<name>A0A087BJW6_9BIFI</name>
<evidence type="ECO:0000256" key="9">
    <source>
        <dbReference type="ARBA" id="ARBA00048090"/>
    </source>
</evidence>
<comment type="caution">
    <text evidence="12">The sequence shown here is derived from an EMBL/GenBank/DDBJ whole genome shotgun (WGS) entry which is preliminary data.</text>
</comment>
<evidence type="ECO:0000256" key="3">
    <source>
        <dbReference type="ARBA" id="ARBA00012054"/>
    </source>
</evidence>
<dbReference type="NCBIfam" id="TIGR01313">
    <property type="entry name" value="therm_gnt_kin"/>
    <property type="match status" value="1"/>
</dbReference>
<dbReference type="PANTHER" id="PTHR43442:SF3">
    <property type="entry name" value="GLUCONOKINASE-RELATED"/>
    <property type="match status" value="1"/>
</dbReference>
<evidence type="ECO:0000256" key="8">
    <source>
        <dbReference type="ARBA" id="ARBA00023064"/>
    </source>
</evidence>
<dbReference type="EMBL" id="JGZD01000014">
    <property type="protein sequence ID" value="KFI71316.1"/>
    <property type="molecule type" value="Genomic_DNA"/>
</dbReference>
<dbReference type="GO" id="GO:0005737">
    <property type="term" value="C:cytoplasm"/>
    <property type="evidence" value="ECO:0007669"/>
    <property type="project" value="TreeGrafter"/>
</dbReference>
<evidence type="ECO:0000256" key="1">
    <source>
        <dbReference type="ARBA" id="ARBA00004761"/>
    </source>
</evidence>
<dbReference type="InterPro" id="IPR006001">
    <property type="entry name" value="Therm_gnt_kin"/>
</dbReference>
<gene>
    <name evidence="12" type="ORF">BMIN_1613</name>
</gene>
<keyword evidence="13" id="KW-1185">Reference proteome</keyword>
<keyword evidence="8" id="KW-0311">Gluconate utilization</keyword>
<evidence type="ECO:0000313" key="12">
    <source>
        <dbReference type="EMBL" id="KFI71316.1"/>
    </source>
</evidence>
<evidence type="ECO:0000256" key="2">
    <source>
        <dbReference type="ARBA" id="ARBA00008420"/>
    </source>
</evidence>
<dbReference type="EC" id="2.7.1.12" evidence="3 10"/>
<feature type="region of interest" description="Disordered" evidence="11">
    <location>
        <begin position="1"/>
        <end position="23"/>
    </location>
</feature>
<dbReference type="InterPro" id="IPR031322">
    <property type="entry name" value="Shikimate/glucono_kinase"/>
</dbReference>
<comment type="similarity">
    <text evidence="2 10">Belongs to the gluconokinase GntK/GntV family.</text>
</comment>
<evidence type="ECO:0000256" key="5">
    <source>
        <dbReference type="ARBA" id="ARBA00022741"/>
    </source>
</evidence>
<keyword evidence="6 10" id="KW-0418">Kinase</keyword>
<dbReference type="Proteomes" id="UP000029014">
    <property type="component" value="Unassembled WGS sequence"/>
</dbReference>
<sequence length="203" mass="22256">MQRMTDERDSIRGAGTRSVPDHIGSAQCTAAGDDDKPMAIVVMGVCGSGKSVLGRELADSLEWPFVEGDDFHPPENVGKMSAGVPLDDDDRWGWLRSLAARMDDETSGGGSVVMACSALKRSYRDILRRPRTVFVYLDGSRDELERRLAARTGHFMKKEMLDSQLATLEPPDDGERHLRIDAGWGLTVHEEARLVLDGLGLSS</sequence>
<accession>A0A087BJW6</accession>
<comment type="catalytic activity">
    <reaction evidence="9 10">
        <text>D-gluconate + ATP = 6-phospho-D-gluconate + ADP + H(+)</text>
        <dbReference type="Rhea" id="RHEA:19433"/>
        <dbReference type="ChEBI" id="CHEBI:15378"/>
        <dbReference type="ChEBI" id="CHEBI:18391"/>
        <dbReference type="ChEBI" id="CHEBI:30616"/>
        <dbReference type="ChEBI" id="CHEBI:58759"/>
        <dbReference type="ChEBI" id="CHEBI:456216"/>
        <dbReference type="EC" id="2.7.1.12"/>
    </reaction>
</comment>
<evidence type="ECO:0000256" key="10">
    <source>
        <dbReference type="RuleBase" id="RU363066"/>
    </source>
</evidence>
<evidence type="ECO:0000313" key="13">
    <source>
        <dbReference type="Proteomes" id="UP000029014"/>
    </source>
</evidence>
<evidence type="ECO:0000256" key="7">
    <source>
        <dbReference type="ARBA" id="ARBA00022840"/>
    </source>
</evidence>
<dbReference type="eggNOG" id="COG3265">
    <property type="taxonomic scope" value="Bacteria"/>
</dbReference>
<comment type="pathway">
    <text evidence="1">Carbohydrate acid metabolism.</text>
</comment>
<dbReference type="SUPFAM" id="SSF52540">
    <property type="entry name" value="P-loop containing nucleoside triphosphate hydrolases"/>
    <property type="match status" value="1"/>
</dbReference>
<feature type="compositionally biased region" description="Basic and acidic residues" evidence="11">
    <location>
        <begin position="1"/>
        <end position="11"/>
    </location>
</feature>
<evidence type="ECO:0000256" key="6">
    <source>
        <dbReference type="ARBA" id="ARBA00022777"/>
    </source>
</evidence>
<dbReference type="STRING" id="1693.BMIN_1613"/>
<dbReference type="Gene3D" id="3.40.50.300">
    <property type="entry name" value="P-loop containing nucleotide triphosphate hydrolases"/>
    <property type="match status" value="1"/>
</dbReference>
<dbReference type="Pfam" id="PF01202">
    <property type="entry name" value="SKI"/>
    <property type="match status" value="1"/>
</dbReference>
<protein>
    <recommendedName>
        <fullName evidence="3 10">Gluconokinase</fullName>
        <ecNumber evidence="3 10">2.7.1.12</ecNumber>
    </recommendedName>
</protein>
<keyword evidence="5 10" id="KW-0547">Nucleotide-binding</keyword>
<dbReference type="GO" id="GO:0005524">
    <property type="term" value="F:ATP binding"/>
    <property type="evidence" value="ECO:0007669"/>
    <property type="project" value="UniProtKB-KW"/>
</dbReference>
<keyword evidence="7 10" id="KW-0067">ATP-binding</keyword>
<dbReference type="InterPro" id="IPR027417">
    <property type="entry name" value="P-loop_NTPase"/>
</dbReference>
<dbReference type="FunFam" id="3.40.50.300:FF:000522">
    <property type="entry name" value="Gluconokinase"/>
    <property type="match status" value="1"/>
</dbReference>
<dbReference type="AlphaFoldDB" id="A0A087BJW6"/>
<proteinExistence type="inferred from homology"/>
<dbReference type="CDD" id="cd02021">
    <property type="entry name" value="GntK"/>
    <property type="match status" value="1"/>
</dbReference>
<evidence type="ECO:0000256" key="4">
    <source>
        <dbReference type="ARBA" id="ARBA00022679"/>
    </source>
</evidence>